<organism evidence="1 2">
    <name type="scientific">Ophiocordyceps polyrhachis-furcata BCC 54312</name>
    <dbReference type="NCBI Taxonomy" id="1330021"/>
    <lineage>
        <taxon>Eukaryota</taxon>
        <taxon>Fungi</taxon>
        <taxon>Dikarya</taxon>
        <taxon>Ascomycota</taxon>
        <taxon>Pezizomycotina</taxon>
        <taxon>Sordariomycetes</taxon>
        <taxon>Hypocreomycetidae</taxon>
        <taxon>Hypocreales</taxon>
        <taxon>Ophiocordycipitaceae</taxon>
        <taxon>Ophiocordyceps</taxon>
    </lineage>
</organism>
<dbReference type="EMBL" id="LKCN02000012">
    <property type="protein sequence ID" value="RCI10637.1"/>
    <property type="molecule type" value="Genomic_DNA"/>
</dbReference>
<protein>
    <submittedName>
        <fullName evidence="1">Uncharacterized protein</fullName>
    </submittedName>
</protein>
<keyword evidence="2" id="KW-1185">Reference proteome</keyword>
<name>A0A367L888_9HYPO</name>
<feature type="non-terminal residue" evidence="1">
    <location>
        <position position="1"/>
    </location>
</feature>
<dbReference type="Proteomes" id="UP000253664">
    <property type="component" value="Unassembled WGS sequence"/>
</dbReference>
<dbReference type="AlphaFoldDB" id="A0A367L888"/>
<gene>
    <name evidence="1" type="ORF">L249_4463</name>
</gene>
<comment type="caution">
    <text evidence="1">The sequence shown here is derived from an EMBL/GenBank/DDBJ whole genome shotgun (WGS) entry which is preliminary data.</text>
</comment>
<proteinExistence type="predicted"/>
<reference evidence="1 2" key="1">
    <citation type="journal article" date="2015" name="BMC Genomics">
        <title>Insights from the genome of Ophiocordyceps polyrhachis-furcata to pathogenicity and host specificity in insect fungi.</title>
        <authorList>
            <person name="Wichadakul D."/>
            <person name="Kobmoo N."/>
            <person name="Ingsriswang S."/>
            <person name="Tangphatsornruang S."/>
            <person name="Chantasingh D."/>
            <person name="Luangsa-ard J.J."/>
            <person name="Eurwilaichitr L."/>
        </authorList>
    </citation>
    <scope>NUCLEOTIDE SEQUENCE [LARGE SCALE GENOMIC DNA]</scope>
    <source>
        <strain evidence="1 2">BCC 54312</strain>
    </source>
</reference>
<evidence type="ECO:0000313" key="2">
    <source>
        <dbReference type="Proteomes" id="UP000253664"/>
    </source>
</evidence>
<evidence type="ECO:0000313" key="1">
    <source>
        <dbReference type="EMBL" id="RCI10637.1"/>
    </source>
</evidence>
<sequence>DSINTAFCKDMQYERLLFDFYVETGGSRFAGGLANFTNAPLKRRIELEDEYSLYAFSDCQLLDIIRSSCGDRAL</sequence>
<accession>A0A367L888</accession>